<feature type="chain" id="PRO_5004928666" evidence="2">
    <location>
        <begin position="23"/>
        <end position="142"/>
    </location>
</feature>
<dbReference type="AlphaFoldDB" id="W9QGP1"/>
<dbReference type="eggNOG" id="ENOG502SE4U">
    <property type="taxonomic scope" value="Eukaryota"/>
</dbReference>
<keyword evidence="4" id="KW-1185">Reference proteome</keyword>
<dbReference type="Proteomes" id="UP000030645">
    <property type="component" value="Unassembled WGS sequence"/>
</dbReference>
<dbReference type="InterPro" id="IPR053313">
    <property type="entry name" value="RGF"/>
</dbReference>
<evidence type="ECO:0000313" key="3">
    <source>
        <dbReference type="EMBL" id="EXB37091.1"/>
    </source>
</evidence>
<dbReference type="EMBL" id="KE343603">
    <property type="protein sequence ID" value="EXB37091.1"/>
    <property type="molecule type" value="Genomic_DNA"/>
</dbReference>
<feature type="region of interest" description="Disordered" evidence="1">
    <location>
        <begin position="61"/>
        <end position="142"/>
    </location>
</feature>
<evidence type="ECO:0000313" key="4">
    <source>
        <dbReference type="Proteomes" id="UP000030645"/>
    </source>
</evidence>
<dbReference type="PANTHER" id="PTHR34961">
    <property type="entry name" value="TRANSMEMBRANE PROTEIN"/>
    <property type="match status" value="1"/>
</dbReference>
<dbReference type="PANTHER" id="PTHR34961:SF1">
    <property type="entry name" value="ROOT MERISTEM GROWTH FACTOR 10"/>
    <property type="match status" value="1"/>
</dbReference>
<accession>W9QGP1</accession>
<organism evidence="3 4">
    <name type="scientific">Morus notabilis</name>
    <dbReference type="NCBI Taxonomy" id="981085"/>
    <lineage>
        <taxon>Eukaryota</taxon>
        <taxon>Viridiplantae</taxon>
        <taxon>Streptophyta</taxon>
        <taxon>Embryophyta</taxon>
        <taxon>Tracheophyta</taxon>
        <taxon>Spermatophyta</taxon>
        <taxon>Magnoliopsida</taxon>
        <taxon>eudicotyledons</taxon>
        <taxon>Gunneridae</taxon>
        <taxon>Pentapetalae</taxon>
        <taxon>rosids</taxon>
        <taxon>fabids</taxon>
        <taxon>Rosales</taxon>
        <taxon>Moraceae</taxon>
        <taxon>Moreae</taxon>
        <taxon>Morus</taxon>
    </lineage>
</organism>
<proteinExistence type="predicted"/>
<evidence type="ECO:0000256" key="2">
    <source>
        <dbReference type="SAM" id="SignalP"/>
    </source>
</evidence>
<reference evidence="4" key="1">
    <citation type="submission" date="2013-01" db="EMBL/GenBank/DDBJ databases">
        <title>Draft Genome Sequence of a Mulberry Tree, Morus notabilis C.K. Schneid.</title>
        <authorList>
            <person name="He N."/>
            <person name="Zhao S."/>
        </authorList>
    </citation>
    <scope>NUCLEOTIDE SEQUENCE</scope>
</reference>
<feature type="compositionally biased region" description="Basic and acidic residues" evidence="1">
    <location>
        <begin position="66"/>
        <end position="104"/>
    </location>
</feature>
<keyword evidence="2" id="KW-0732">Signal</keyword>
<evidence type="ECO:0000256" key="1">
    <source>
        <dbReference type="SAM" id="MobiDB-lite"/>
    </source>
</evidence>
<name>W9QGP1_9ROSA</name>
<feature type="signal peptide" evidence="2">
    <location>
        <begin position="1"/>
        <end position="22"/>
    </location>
</feature>
<protein>
    <submittedName>
        <fullName evidence="3">Uncharacterized protein</fullName>
    </submittedName>
</protein>
<sequence length="142" mass="15766">MSITCSCLLLFLLCLSLHACNARRLSSIDTKIPQAQKSLFSTKDREGKSGVDEIAVSKVKCSSSSSKEKGEDNTLVKTDHQTEEKSQTLKDRKTLRDISKERKGIGGSISVSWRVPHKKRGEKQPGFNLDYSPPKTHPPSHN</sequence>
<gene>
    <name evidence="3" type="ORF">L484_020883</name>
</gene>